<name>A0A1M6I4M7_9BRAD</name>
<dbReference type="EMBL" id="LT670844">
    <property type="protein sequence ID" value="SHJ29407.1"/>
    <property type="molecule type" value="Genomic_DNA"/>
</dbReference>
<protein>
    <submittedName>
        <fullName evidence="1">Uncharacterized protein</fullName>
    </submittedName>
</protein>
<sequence length="31" mass="3499">MNVPHGEERILRVSNHEATISALAILRDARE</sequence>
<dbReference type="Proteomes" id="UP000189935">
    <property type="component" value="Chromosome I"/>
</dbReference>
<accession>A0A1M6I4M7</accession>
<evidence type="ECO:0000313" key="1">
    <source>
        <dbReference type="EMBL" id="SHJ29407.1"/>
    </source>
</evidence>
<organism evidence="1 2">
    <name type="scientific">Bradyrhizobium lablabi</name>
    <dbReference type="NCBI Taxonomy" id="722472"/>
    <lineage>
        <taxon>Bacteria</taxon>
        <taxon>Pseudomonadati</taxon>
        <taxon>Pseudomonadota</taxon>
        <taxon>Alphaproteobacteria</taxon>
        <taxon>Hyphomicrobiales</taxon>
        <taxon>Nitrobacteraceae</taxon>
        <taxon>Bradyrhizobium</taxon>
    </lineage>
</organism>
<dbReference type="AlphaFoldDB" id="A0A1M6I4M7"/>
<gene>
    <name evidence="1" type="ORF">SAMN05444159_0222</name>
</gene>
<proteinExistence type="predicted"/>
<evidence type="ECO:0000313" key="2">
    <source>
        <dbReference type="Proteomes" id="UP000189935"/>
    </source>
</evidence>
<reference evidence="1 2" key="1">
    <citation type="submission" date="2016-11" db="EMBL/GenBank/DDBJ databases">
        <authorList>
            <person name="Jaros S."/>
            <person name="Januszkiewicz K."/>
            <person name="Wedrychowicz H."/>
        </authorList>
    </citation>
    <scope>NUCLEOTIDE SEQUENCE [LARGE SCALE GENOMIC DNA]</scope>
    <source>
        <strain evidence="1 2">GAS499</strain>
    </source>
</reference>